<dbReference type="EMBL" id="AJ486955">
    <property type="protein sequence ID" value="CAD31214.1"/>
    <property type="molecule type" value="Genomic_DNA"/>
</dbReference>
<dbReference type="AlphaFoldDB" id="Q8MPG0"/>
<keyword evidence="3" id="KW-0336">GPI-anchor</keyword>
<dbReference type="InterPro" id="IPR001812">
    <property type="entry name" value="Trypano_VSG_A_N_dom"/>
</dbReference>
<evidence type="ECO:0000256" key="1">
    <source>
        <dbReference type="ARBA" id="ARBA00004609"/>
    </source>
</evidence>
<proteinExistence type="predicted"/>
<keyword evidence="6" id="KW-0449">Lipoprotein</keyword>
<name>Q8MPG0_9TRYP</name>
<keyword evidence="4" id="KW-0472">Membrane</keyword>
<keyword evidence="2" id="KW-1003">Cell membrane</keyword>
<feature type="non-terminal residue" evidence="9">
    <location>
        <position position="178"/>
    </location>
</feature>
<keyword evidence="7" id="KW-0732">Signal</keyword>
<comment type="subcellular location">
    <subcellularLocation>
        <location evidence="1">Cell membrane</location>
        <topology evidence="1">Lipid-anchor</topology>
        <topology evidence="1">GPI-anchor</topology>
    </subcellularLocation>
</comment>
<feature type="signal peptide" evidence="7">
    <location>
        <begin position="1"/>
        <end position="24"/>
    </location>
</feature>
<evidence type="ECO:0000256" key="3">
    <source>
        <dbReference type="ARBA" id="ARBA00022622"/>
    </source>
</evidence>
<organism evidence="9">
    <name type="scientific">Trypanosoma brucei</name>
    <dbReference type="NCBI Taxonomy" id="5691"/>
    <lineage>
        <taxon>Eukaryota</taxon>
        <taxon>Discoba</taxon>
        <taxon>Euglenozoa</taxon>
        <taxon>Kinetoplastea</taxon>
        <taxon>Metakinetoplastina</taxon>
        <taxon>Trypanosomatida</taxon>
        <taxon>Trypanosomatidae</taxon>
        <taxon>Trypanosoma</taxon>
    </lineage>
</organism>
<accession>Q8MPG0</accession>
<evidence type="ECO:0000256" key="5">
    <source>
        <dbReference type="ARBA" id="ARBA00023180"/>
    </source>
</evidence>
<dbReference type="PROSITE" id="PS51257">
    <property type="entry name" value="PROKAR_LIPOPROTEIN"/>
    <property type="match status" value="1"/>
</dbReference>
<dbReference type="SUPFAM" id="SSF58087">
    <property type="entry name" value="Variant surface glycoprotein (N-terminal domain)"/>
    <property type="match status" value="1"/>
</dbReference>
<evidence type="ECO:0000256" key="4">
    <source>
        <dbReference type="ARBA" id="ARBA00023136"/>
    </source>
</evidence>
<reference evidence="9" key="1">
    <citation type="journal article" date="2002" name="Eukaryot. Cell">
        <title>Ex vivo and in vitro identification of a consensus promoter for VSG genes expressed by metacyclic-stage trypanosomes in the tsetse fly.</title>
        <authorList>
            <person name="Ginger M.L."/>
            <person name="Blundell P.A."/>
            <person name="Lewis A.M."/>
            <person name="Browitt A."/>
            <person name="Gunzl A."/>
            <person name="Barry J.D."/>
        </authorList>
    </citation>
    <scope>NUCLEOTIDE SEQUENCE</scope>
    <source>
        <strain evidence="9">EATRO 795</strain>
    </source>
</reference>
<gene>
    <name evidence="9" type="primary">ILTat 1.64 VSG</name>
</gene>
<evidence type="ECO:0000256" key="6">
    <source>
        <dbReference type="ARBA" id="ARBA00023288"/>
    </source>
</evidence>
<evidence type="ECO:0000256" key="7">
    <source>
        <dbReference type="SAM" id="SignalP"/>
    </source>
</evidence>
<evidence type="ECO:0000256" key="2">
    <source>
        <dbReference type="ARBA" id="ARBA00022475"/>
    </source>
</evidence>
<sequence>MTAIARHYLATLVAAMACVDYATPTNVAIKAKGFTVLCGISEDFKRSHHKAAKLIVAKLGAADELETLRTDLQMHFIDTKKKPEAGHVALANLAKIKAQALRRETTTEAADFTKAVAAAALAAGKIDQTTEIFYKAADPDNNKWCITADSGDARATADAFAGCLKSNGNAALLSDVTD</sequence>
<protein>
    <submittedName>
        <fullName evidence="9">Variant surface glycoprotein</fullName>
    </submittedName>
</protein>
<feature type="chain" id="PRO_5004312584" evidence="7">
    <location>
        <begin position="25"/>
        <end position="178"/>
    </location>
</feature>
<evidence type="ECO:0000259" key="8">
    <source>
        <dbReference type="Pfam" id="PF00913"/>
    </source>
</evidence>
<dbReference type="Pfam" id="PF00913">
    <property type="entry name" value="Trypan_glycop"/>
    <property type="match status" value="1"/>
</dbReference>
<evidence type="ECO:0000313" key="9">
    <source>
        <dbReference type="EMBL" id="CAD31214.1"/>
    </source>
</evidence>
<dbReference type="Gene3D" id="3.90.150.10">
    <property type="entry name" value="Variant Surface Glycoprotein, subunit A domain 1"/>
    <property type="match status" value="1"/>
</dbReference>
<dbReference type="GO" id="GO:0005886">
    <property type="term" value="C:plasma membrane"/>
    <property type="evidence" value="ECO:0007669"/>
    <property type="project" value="UniProtKB-SubCell"/>
</dbReference>
<feature type="domain" description="Trypanosome variant surface glycoprotein A-type N-terminal" evidence="8">
    <location>
        <begin position="13"/>
        <end position="159"/>
    </location>
</feature>
<dbReference type="GO" id="GO:0042783">
    <property type="term" value="P:symbiont-mediated evasion of host immune response"/>
    <property type="evidence" value="ECO:0007669"/>
    <property type="project" value="InterPro"/>
</dbReference>
<dbReference type="GO" id="GO:0098552">
    <property type="term" value="C:side of membrane"/>
    <property type="evidence" value="ECO:0007669"/>
    <property type="project" value="UniProtKB-KW"/>
</dbReference>
<keyword evidence="5" id="KW-0325">Glycoprotein</keyword>